<dbReference type="EMBL" id="AZBU02000002">
    <property type="protein sequence ID" value="TKR95669.1"/>
    <property type="molecule type" value="Genomic_DNA"/>
</dbReference>
<comment type="caution">
    <text evidence="1">The sequence shown here is derived from an EMBL/GenBank/DDBJ whole genome shotgun (WGS) entry which is preliminary data.</text>
</comment>
<reference evidence="1 2" key="2">
    <citation type="journal article" date="2019" name="G3 (Bethesda)">
        <title>Hybrid Assembly of the Genome of the Entomopathogenic Nematode Steinernema carpocapsae Identifies the X-Chromosome.</title>
        <authorList>
            <person name="Serra L."/>
            <person name="Macchietto M."/>
            <person name="Macias-Munoz A."/>
            <person name="McGill C.J."/>
            <person name="Rodriguez I.M."/>
            <person name="Rodriguez B."/>
            <person name="Murad R."/>
            <person name="Mortazavi A."/>
        </authorList>
    </citation>
    <scope>NUCLEOTIDE SEQUENCE [LARGE SCALE GENOMIC DNA]</scope>
    <source>
        <strain evidence="1 2">ALL</strain>
    </source>
</reference>
<protein>
    <submittedName>
        <fullName evidence="1">Uncharacterized protein</fullName>
    </submittedName>
</protein>
<sequence>MSKSIFPFSETTTFFAGSKMKCGFVNRSDPLWFLPLPSTPLLATMHLTWWFLLLVSSSQIPEVTANAPMQANDDYFRYILFPYAAAAFSPTPMECLNKFNIHLTYKQISPTAPNVCLIFTAWFCGSALLKPVIRPKLVHEVHDL</sequence>
<evidence type="ECO:0000313" key="2">
    <source>
        <dbReference type="Proteomes" id="UP000298663"/>
    </source>
</evidence>
<reference evidence="1 2" key="1">
    <citation type="journal article" date="2015" name="Genome Biol.">
        <title>Comparative genomics of Steinernema reveals deeply conserved gene regulatory networks.</title>
        <authorList>
            <person name="Dillman A.R."/>
            <person name="Macchietto M."/>
            <person name="Porter C.F."/>
            <person name="Rogers A."/>
            <person name="Williams B."/>
            <person name="Antoshechkin I."/>
            <person name="Lee M.M."/>
            <person name="Goodwin Z."/>
            <person name="Lu X."/>
            <person name="Lewis E.E."/>
            <person name="Goodrich-Blair H."/>
            <person name="Stock S.P."/>
            <person name="Adams B.J."/>
            <person name="Sternberg P.W."/>
            <person name="Mortazavi A."/>
        </authorList>
    </citation>
    <scope>NUCLEOTIDE SEQUENCE [LARGE SCALE GENOMIC DNA]</scope>
    <source>
        <strain evidence="1 2">ALL</strain>
    </source>
</reference>
<accession>A0A4U5PGE0</accession>
<dbReference type="AlphaFoldDB" id="A0A4U5PGE0"/>
<name>A0A4U5PGE0_STECR</name>
<keyword evidence="2" id="KW-1185">Reference proteome</keyword>
<gene>
    <name evidence="1" type="ORF">L596_009803</name>
</gene>
<organism evidence="1 2">
    <name type="scientific">Steinernema carpocapsae</name>
    <name type="common">Entomopathogenic nematode</name>
    <dbReference type="NCBI Taxonomy" id="34508"/>
    <lineage>
        <taxon>Eukaryota</taxon>
        <taxon>Metazoa</taxon>
        <taxon>Ecdysozoa</taxon>
        <taxon>Nematoda</taxon>
        <taxon>Chromadorea</taxon>
        <taxon>Rhabditida</taxon>
        <taxon>Tylenchina</taxon>
        <taxon>Panagrolaimomorpha</taxon>
        <taxon>Strongyloidoidea</taxon>
        <taxon>Steinernematidae</taxon>
        <taxon>Steinernema</taxon>
    </lineage>
</organism>
<dbReference type="Proteomes" id="UP000298663">
    <property type="component" value="Unassembled WGS sequence"/>
</dbReference>
<proteinExistence type="predicted"/>
<evidence type="ECO:0000313" key="1">
    <source>
        <dbReference type="EMBL" id="TKR95669.1"/>
    </source>
</evidence>